<evidence type="ECO:0000313" key="1">
    <source>
        <dbReference type="EMBL" id="GEU15258.1"/>
    </source>
</evidence>
<gene>
    <name evidence="1" type="ORF">QuyetLC_48730</name>
</gene>
<reference evidence="1" key="2">
    <citation type="submission" date="2019-12" db="EMBL/GenBank/DDBJ databases">
        <authorList>
            <person name="Hoang T.H.H."/>
            <person name="Okutani A."/>
        </authorList>
    </citation>
    <scope>NUCLEOTIDE SEQUENCE</scope>
    <source>
        <strain evidence="1">QuyetLC</strain>
    </source>
</reference>
<dbReference type="AlphaFoldDB" id="A0A640MSJ4"/>
<accession>A0A640MSJ4</accession>
<proteinExistence type="predicted"/>
<sequence>MSKLEIIKQNYVLDFNQNGDKVDELEQSEKDKIDKLEVKQLFKQLERALDAVADCVLDVNVLDSDSKVVISNSNFVDFDDFNKVYLTTNYTCFDTFDTKKYIGIHYFKELFAFDSKMIYQLSRLIELSNSIDLTKKIKRIGNSNLINVTEVLEFKI</sequence>
<protein>
    <submittedName>
        <fullName evidence="1">Uncharacterized protein</fullName>
    </submittedName>
</protein>
<dbReference type="EMBL" id="BLEY01000078">
    <property type="protein sequence ID" value="GEU15258.1"/>
    <property type="molecule type" value="Genomic_DNA"/>
</dbReference>
<organism evidence="1">
    <name type="scientific">Bacillus anthracis</name>
    <name type="common">anthrax bacterium</name>
    <dbReference type="NCBI Taxonomy" id="1392"/>
    <lineage>
        <taxon>Bacteria</taxon>
        <taxon>Bacillati</taxon>
        <taxon>Bacillota</taxon>
        <taxon>Bacilli</taxon>
        <taxon>Bacillales</taxon>
        <taxon>Bacillaceae</taxon>
        <taxon>Bacillus</taxon>
        <taxon>Bacillus cereus group</taxon>
    </lineage>
</organism>
<reference evidence="1" key="1">
    <citation type="submission" date="2019-12" db="EMBL/GenBank/DDBJ databases">
        <title>Epidemiological and comparative genomic analysis of Bacillus anthracis isolated from northern Vietnam.</title>
        <authorList>
            <person name="Hoang T.T.H."/>
            <person name="Dang D.A."/>
            <person name="Pham M.H."/>
            <person name="Luong M.H."/>
            <person name="Tran N.D."/>
            <person name="Nguyen T.H."/>
            <person name="Nguyen T.T."/>
            <person name="Inoue S."/>
            <person name="Morikawa S."/>
            <person name="Okutani A."/>
        </authorList>
    </citation>
    <scope>NUCLEOTIDE SEQUENCE</scope>
    <source>
        <strain evidence="1">QuyetLC</strain>
    </source>
</reference>
<name>A0A640MSJ4_BACAN</name>
<comment type="caution">
    <text evidence="1">The sequence shown here is derived from an EMBL/GenBank/DDBJ whole genome shotgun (WGS) entry which is preliminary data.</text>
</comment>